<reference evidence="2 3" key="3">
    <citation type="journal article" date="2013" name="Rice">
        <title>Improvement of the Oryza sativa Nipponbare reference genome using next generation sequence and optical map data.</title>
        <authorList>
            <person name="Kawahara Y."/>
            <person name="de la Bastide M."/>
            <person name="Hamilton J.P."/>
            <person name="Kanamori H."/>
            <person name="McCombie W.R."/>
            <person name="Ouyang S."/>
            <person name="Schwartz D.C."/>
            <person name="Tanaka T."/>
            <person name="Wu J."/>
            <person name="Zhou S."/>
            <person name="Childs K.L."/>
            <person name="Davidson R.M."/>
            <person name="Lin H."/>
            <person name="Quesada-Ocampo L."/>
            <person name="Vaillancourt B."/>
            <person name="Sakai H."/>
            <person name="Lee S.S."/>
            <person name="Kim J."/>
            <person name="Numa H."/>
            <person name="Itoh T."/>
            <person name="Buell C.R."/>
            <person name="Matsumoto T."/>
        </authorList>
    </citation>
    <scope>NUCLEOTIDE SEQUENCE [LARGE SCALE GENOMIC DNA]</scope>
    <source>
        <strain evidence="3">cv. Nipponbare</strain>
    </source>
</reference>
<evidence type="ECO:0000313" key="3">
    <source>
        <dbReference type="Proteomes" id="UP000059680"/>
    </source>
</evidence>
<dbReference type="InParanoid" id="A0A0P0WA14"/>
<sequence>MPPVTAVAATSHRLREPQPLPVAASLSPSATPPPTAATTTVADVASRHLSATVAGLHSRPPSRSGREARIWGGTAAVAAEHRAVAAQGPMPPLRAVPASGRVSSRESHRLAIATSAPPSTAPPSC</sequence>
<accession>A0A0P0WA14</accession>
<protein>
    <submittedName>
        <fullName evidence="2">Os04g0411525 protein</fullName>
    </submittedName>
</protein>
<dbReference type="EMBL" id="AP014960">
    <property type="protein sequence ID" value="BAS89116.1"/>
    <property type="molecule type" value="Genomic_DNA"/>
</dbReference>
<proteinExistence type="predicted"/>
<evidence type="ECO:0000313" key="2">
    <source>
        <dbReference type="EMBL" id="BAS89116.1"/>
    </source>
</evidence>
<organism evidence="2 3">
    <name type="scientific">Oryza sativa subsp. japonica</name>
    <name type="common">Rice</name>
    <dbReference type="NCBI Taxonomy" id="39947"/>
    <lineage>
        <taxon>Eukaryota</taxon>
        <taxon>Viridiplantae</taxon>
        <taxon>Streptophyta</taxon>
        <taxon>Embryophyta</taxon>
        <taxon>Tracheophyta</taxon>
        <taxon>Spermatophyta</taxon>
        <taxon>Magnoliopsida</taxon>
        <taxon>Liliopsida</taxon>
        <taxon>Poales</taxon>
        <taxon>Poaceae</taxon>
        <taxon>BOP clade</taxon>
        <taxon>Oryzoideae</taxon>
        <taxon>Oryzeae</taxon>
        <taxon>Oryzinae</taxon>
        <taxon>Oryza</taxon>
        <taxon>Oryza sativa</taxon>
    </lineage>
</organism>
<dbReference type="AlphaFoldDB" id="A0A0P0WA14"/>
<feature type="region of interest" description="Disordered" evidence="1">
    <location>
        <begin position="1"/>
        <end position="41"/>
    </location>
</feature>
<dbReference type="Proteomes" id="UP000059680">
    <property type="component" value="Chromosome 4"/>
</dbReference>
<keyword evidence="3" id="KW-1185">Reference proteome</keyword>
<dbReference type="PaxDb" id="39947-A0A0P0WA14"/>
<reference evidence="2 3" key="2">
    <citation type="journal article" date="2013" name="Plant Cell Physiol.">
        <title>Rice Annotation Project Database (RAP-DB): an integrative and interactive database for rice genomics.</title>
        <authorList>
            <person name="Sakai H."/>
            <person name="Lee S.S."/>
            <person name="Tanaka T."/>
            <person name="Numa H."/>
            <person name="Kim J."/>
            <person name="Kawahara Y."/>
            <person name="Wakimoto H."/>
            <person name="Yang C.C."/>
            <person name="Iwamoto M."/>
            <person name="Abe T."/>
            <person name="Yamada Y."/>
            <person name="Muto A."/>
            <person name="Inokuchi H."/>
            <person name="Ikemura T."/>
            <person name="Matsumoto T."/>
            <person name="Sasaki T."/>
            <person name="Itoh T."/>
        </authorList>
    </citation>
    <scope>NUCLEOTIDE SEQUENCE [LARGE SCALE GENOMIC DNA]</scope>
    <source>
        <strain evidence="3">cv. Nipponbare</strain>
    </source>
</reference>
<gene>
    <name evidence="2" type="ordered locus">Os04g0411525</name>
    <name evidence="2" type="ORF">OSNPB_040411525</name>
</gene>
<feature type="region of interest" description="Disordered" evidence="1">
    <location>
        <begin position="86"/>
        <end position="125"/>
    </location>
</feature>
<reference evidence="3" key="1">
    <citation type="journal article" date="2005" name="Nature">
        <title>The map-based sequence of the rice genome.</title>
        <authorList>
            <consortium name="International rice genome sequencing project (IRGSP)"/>
            <person name="Matsumoto T."/>
            <person name="Wu J."/>
            <person name="Kanamori H."/>
            <person name="Katayose Y."/>
            <person name="Fujisawa M."/>
            <person name="Namiki N."/>
            <person name="Mizuno H."/>
            <person name="Yamamoto K."/>
            <person name="Antonio B.A."/>
            <person name="Baba T."/>
            <person name="Sakata K."/>
            <person name="Nagamura Y."/>
            <person name="Aoki H."/>
            <person name="Arikawa K."/>
            <person name="Arita K."/>
            <person name="Bito T."/>
            <person name="Chiden Y."/>
            <person name="Fujitsuka N."/>
            <person name="Fukunaka R."/>
            <person name="Hamada M."/>
            <person name="Harada C."/>
            <person name="Hayashi A."/>
            <person name="Hijishita S."/>
            <person name="Honda M."/>
            <person name="Hosokawa S."/>
            <person name="Ichikawa Y."/>
            <person name="Idonuma A."/>
            <person name="Iijima M."/>
            <person name="Ikeda M."/>
            <person name="Ikeno M."/>
            <person name="Ito K."/>
            <person name="Ito S."/>
            <person name="Ito T."/>
            <person name="Ito Y."/>
            <person name="Ito Y."/>
            <person name="Iwabuchi A."/>
            <person name="Kamiya K."/>
            <person name="Karasawa W."/>
            <person name="Kurita K."/>
            <person name="Katagiri S."/>
            <person name="Kikuta A."/>
            <person name="Kobayashi H."/>
            <person name="Kobayashi N."/>
            <person name="Machita K."/>
            <person name="Maehara T."/>
            <person name="Masukawa M."/>
            <person name="Mizubayashi T."/>
            <person name="Mukai Y."/>
            <person name="Nagasaki H."/>
            <person name="Nagata Y."/>
            <person name="Naito S."/>
            <person name="Nakashima M."/>
            <person name="Nakama Y."/>
            <person name="Nakamichi Y."/>
            <person name="Nakamura M."/>
            <person name="Meguro A."/>
            <person name="Negishi M."/>
            <person name="Ohta I."/>
            <person name="Ohta T."/>
            <person name="Okamoto M."/>
            <person name="Ono N."/>
            <person name="Saji S."/>
            <person name="Sakaguchi M."/>
            <person name="Sakai K."/>
            <person name="Shibata M."/>
            <person name="Shimokawa T."/>
            <person name="Song J."/>
            <person name="Takazaki Y."/>
            <person name="Terasawa K."/>
            <person name="Tsugane M."/>
            <person name="Tsuji K."/>
            <person name="Ueda S."/>
            <person name="Waki K."/>
            <person name="Yamagata H."/>
            <person name="Yamamoto M."/>
            <person name="Yamamoto S."/>
            <person name="Yamane H."/>
            <person name="Yoshiki S."/>
            <person name="Yoshihara R."/>
            <person name="Yukawa K."/>
            <person name="Zhong H."/>
            <person name="Yano M."/>
            <person name="Yuan Q."/>
            <person name="Ouyang S."/>
            <person name="Liu J."/>
            <person name="Jones K.M."/>
            <person name="Gansberger K."/>
            <person name="Moffat K."/>
            <person name="Hill J."/>
            <person name="Bera J."/>
            <person name="Fadrosh D."/>
            <person name="Jin S."/>
            <person name="Johri S."/>
            <person name="Kim M."/>
            <person name="Overton L."/>
            <person name="Reardon M."/>
            <person name="Tsitrin T."/>
            <person name="Vuong H."/>
            <person name="Weaver B."/>
            <person name="Ciecko A."/>
            <person name="Tallon L."/>
            <person name="Jackson J."/>
            <person name="Pai G."/>
            <person name="Aken S.V."/>
            <person name="Utterback T."/>
            <person name="Reidmuller S."/>
            <person name="Feldblyum T."/>
            <person name="Hsiao J."/>
            <person name="Zismann V."/>
            <person name="Iobst S."/>
            <person name="de Vazeille A.R."/>
            <person name="Buell C.R."/>
            <person name="Ying K."/>
            <person name="Li Y."/>
            <person name="Lu T."/>
            <person name="Huang Y."/>
            <person name="Zhao Q."/>
            <person name="Feng Q."/>
            <person name="Zhang L."/>
            <person name="Zhu J."/>
            <person name="Weng Q."/>
            <person name="Mu J."/>
            <person name="Lu Y."/>
            <person name="Fan D."/>
            <person name="Liu Y."/>
            <person name="Guan J."/>
            <person name="Zhang Y."/>
            <person name="Yu S."/>
            <person name="Liu X."/>
            <person name="Zhang Y."/>
            <person name="Hong G."/>
            <person name="Han B."/>
            <person name="Choisne N."/>
            <person name="Demange N."/>
            <person name="Orjeda G."/>
            <person name="Samain S."/>
            <person name="Cattolico L."/>
            <person name="Pelletier E."/>
            <person name="Couloux A."/>
            <person name="Segurens B."/>
            <person name="Wincker P."/>
            <person name="D'Hont A."/>
            <person name="Scarpelli C."/>
            <person name="Weissenbach J."/>
            <person name="Salanoubat M."/>
            <person name="Quetier F."/>
            <person name="Yu Y."/>
            <person name="Kim H.R."/>
            <person name="Rambo T."/>
            <person name="Currie J."/>
            <person name="Collura K."/>
            <person name="Luo M."/>
            <person name="Yang T."/>
            <person name="Ammiraju J.S.S."/>
            <person name="Engler F."/>
            <person name="Soderlund C."/>
            <person name="Wing R.A."/>
            <person name="Palmer L.E."/>
            <person name="de la Bastide M."/>
            <person name="Spiegel L."/>
            <person name="Nascimento L."/>
            <person name="Zutavern T."/>
            <person name="O'Shaughnessy A."/>
            <person name="Dike S."/>
            <person name="Dedhia N."/>
            <person name="Preston R."/>
            <person name="Balija V."/>
            <person name="McCombie W.R."/>
            <person name="Chow T."/>
            <person name="Chen H."/>
            <person name="Chung M."/>
            <person name="Chen C."/>
            <person name="Shaw J."/>
            <person name="Wu H."/>
            <person name="Hsiao K."/>
            <person name="Chao Y."/>
            <person name="Chu M."/>
            <person name="Cheng C."/>
            <person name="Hour A."/>
            <person name="Lee P."/>
            <person name="Lin S."/>
            <person name="Lin Y."/>
            <person name="Liou J."/>
            <person name="Liu S."/>
            <person name="Hsing Y."/>
            <person name="Raghuvanshi S."/>
            <person name="Mohanty A."/>
            <person name="Bharti A.K."/>
            <person name="Gaur A."/>
            <person name="Gupta V."/>
            <person name="Kumar D."/>
            <person name="Ravi V."/>
            <person name="Vij S."/>
            <person name="Kapur A."/>
            <person name="Khurana P."/>
            <person name="Khurana P."/>
            <person name="Khurana J.P."/>
            <person name="Tyagi A.K."/>
            <person name="Gaikwad K."/>
            <person name="Singh A."/>
            <person name="Dalal V."/>
            <person name="Srivastava S."/>
            <person name="Dixit A."/>
            <person name="Pal A.K."/>
            <person name="Ghazi I.A."/>
            <person name="Yadav M."/>
            <person name="Pandit A."/>
            <person name="Bhargava A."/>
            <person name="Sureshbabu K."/>
            <person name="Batra K."/>
            <person name="Sharma T.R."/>
            <person name="Mohapatra T."/>
            <person name="Singh N.K."/>
            <person name="Messing J."/>
            <person name="Nelson A.B."/>
            <person name="Fuks G."/>
            <person name="Kavchok S."/>
            <person name="Keizer G."/>
            <person name="Linton E."/>
            <person name="Llaca V."/>
            <person name="Song R."/>
            <person name="Tanyolac B."/>
            <person name="Young S."/>
            <person name="Ho-Il K."/>
            <person name="Hahn J.H."/>
            <person name="Sangsakoo G."/>
            <person name="Vanavichit A."/>
            <person name="de Mattos Luiz.A.T."/>
            <person name="Zimmer P.D."/>
            <person name="Malone G."/>
            <person name="Dellagostin O."/>
            <person name="de Oliveira A.C."/>
            <person name="Bevan M."/>
            <person name="Bancroft I."/>
            <person name="Minx P."/>
            <person name="Cordum H."/>
            <person name="Wilson R."/>
            <person name="Cheng Z."/>
            <person name="Jin W."/>
            <person name="Jiang J."/>
            <person name="Leong S.A."/>
            <person name="Iwama H."/>
            <person name="Gojobori T."/>
            <person name="Itoh T."/>
            <person name="Niimura Y."/>
            <person name="Fujii Y."/>
            <person name="Habara T."/>
            <person name="Sakai H."/>
            <person name="Sato Y."/>
            <person name="Wilson G."/>
            <person name="Kumar K."/>
            <person name="McCouch S."/>
            <person name="Juretic N."/>
            <person name="Hoen D."/>
            <person name="Wright S."/>
            <person name="Bruskiewich R."/>
            <person name="Bureau T."/>
            <person name="Miyao A."/>
            <person name="Hirochika H."/>
            <person name="Nishikawa T."/>
            <person name="Kadowaki K."/>
            <person name="Sugiura M."/>
            <person name="Burr B."/>
            <person name="Sasaki T."/>
        </authorList>
    </citation>
    <scope>NUCLEOTIDE SEQUENCE [LARGE SCALE GENOMIC DNA]</scope>
    <source>
        <strain evidence="3">cv. Nipponbare</strain>
    </source>
</reference>
<name>A0A0P0WA14_ORYSJ</name>
<evidence type="ECO:0000256" key="1">
    <source>
        <dbReference type="SAM" id="MobiDB-lite"/>
    </source>
</evidence>